<evidence type="ECO:0000313" key="2">
    <source>
        <dbReference type="Proteomes" id="UP001055072"/>
    </source>
</evidence>
<accession>A0ACB8TLN9</accession>
<comment type="caution">
    <text evidence="1">The sequence shown here is derived from an EMBL/GenBank/DDBJ whole genome shotgun (WGS) entry which is preliminary data.</text>
</comment>
<sequence length="206" mass="23579">MHTKDGGMDKFILVDSGFSILVDESSMSLPVGSPLRHHTRMLPFMARELVSDMAASQSSWRRSAHRPVQHCIRHDFESLFWVSLWCAIAVVSPGMEDPAQKIKGLKFLATWEMPSLRSTADRKHAIITDGGDALKKVPLSPSFKHLREWFRAFRSCFFEALVAQFRWKERKDTAPPFESFETGHGNVTRDEIFEAFTRYDESESVV</sequence>
<dbReference type="EMBL" id="MU275089">
    <property type="protein sequence ID" value="KAI0082921.1"/>
    <property type="molecule type" value="Genomic_DNA"/>
</dbReference>
<dbReference type="Proteomes" id="UP001055072">
    <property type="component" value="Unassembled WGS sequence"/>
</dbReference>
<keyword evidence="2" id="KW-1185">Reference proteome</keyword>
<protein>
    <submittedName>
        <fullName evidence="1">Uncharacterized protein</fullName>
    </submittedName>
</protein>
<name>A0ACB8TLN9_9APHY</name>
<gene>
    <name evidence="1" type="ORF">BDY19DRAFT_999075</name>
</gene>
<organism evidence="1 2">
    <name type="scientific">Irpex rosettiformis</name>
    <dbReference type="NCBI Taxonomy" id="378272"/>
    <lineage>
        <taxon>Eukaryota</taxon>
        <taxon>Fungi</taxon>
        <taxon>Dikarya</taxon>
        <taxon>Basidiomycota</taxon>
        <taxon>Agaricomycotina</taxon>
        <taxon>Agaricomycetes</taxon>
        <taxon>Polyporales</taxon>
        <taxon>Irpicaceae</taxon>
        <taxon>Irpex</taxon>
    </lineage>
</organism>
<evidence type="ECO:0000313" key="1">
    <source>
        <dbReference type="EMBL" id="KAI0082921.1"/>
    </source>
</evidence>
<proteinExistence type="predicted"/>
<reference evidence="1" key="1">
    <citation type="journal article" date="2021" name="Environ. Microbiol.">
        <title>Gene family expansions and transcriptome signatures uncover fungal adaptations to wood decay.</title>
        <authorList>
            <person name="Hage H."/>
            <person name="Miyauchi S."/>
            <person name="Viragh M."/>
            <person name="Drula E."/>
            <person name="Min B."/>
            <person name="Chaduli D."/>
            <person name="Navarro D."/>
            <person name="Favel A."/>
            <person name="Norest M."/>
            <person name="Lesage-Meessen L."/>
            <person name="Balint B."/>
            <person name="Merenyi Z."/>
            <person name="de Eugenio L."/>
            <person name="Morin E."/>
            <person name="Martinez A.T."/>
            <person name="Baldrian P."/>
            <person name="Stursova M."/>
            <person name="Martinez M.J."/>
            <person name="Novotny C."/>
            <person name="Magnuson J.K."/>
            <person name="Spatafora J.W."/>
            <person name="Maurice S."/>
            <person name="Pangilinan J."/>
            <person name="Andreopoulos W."/>
            <person name="LaButti K."/>
            <person name="Hundley H."/>
            <person name="Na H."/>
            <person name="Kuo A."/>
            <person name="Barry K."/>
            <person name="Lipzen A."/>
            <person name="Henrissat B."/>
            <person name="Riley R."/>
            <person name="Ahrendt S."/>
            <person name="Nagy L.G."/>
            <person name="Grigoriev I.V."/>
            <person name="Martin F."/>
            <person name="Rosso M.N."/>
        </authorList>
    </citation>
    <scope>NUCLEOTIDE SEQUENCE</scope>
    <source>
        <strain evidence="1">CBS 384.51</strain>
    </source>
</reference>